<sequence length="31" mass="3252">MRALVAVAAVWPLLVEVKAFRTALVVAGWGG</sequence>
<proteinExistence type="predicted"/>
<dbReference type="AlphaFoldDB" id="A0A7W3PBD0"/>
<dbReference type="EMBL" id="JACGXA010000002">
    <property type="protein sequence ID" value="MBA8805588.1"/>
    <property type="molecule type" value="Genomic_DNA"/>
</dbReference>
<protein>
    <submittedName>
        <fullName evidence="1">Uncharacterized protein</fullName>
    </submittedName>
</protein>
<accession>A0A7W3PBD0</accession>
<dbReference type="EMBL" id="JACGXA010000004">
    <property type="protein sequence ID" value="MBA8806012.1"/>
    <property type="molecule type" value="Genomic_DNA"/>
</dbReference>
<evidence type="ECO:0000313" key="1">
    <source>
        <dbReference type="EMBL" id="MBA8805588.1"/>
    </source>
</evidence>
<evidence type="ECO:0000313" key="3">
    <source>
        <dbReference type="Proteomes" id="UP000580910"/>
    </source>
</evidence>
<gene>
    <name evidence="1" type="ORF">FB382_003933</name>
    <name evidence="2" type="ORF">FB382_004363</name>
</gene>
<comment type="caution">
    <text evidence="1">The sequence shown here is derived from an EMBL/GenBank/DDBJ whole genome shotgun (WGS) entry which is preliminary data.</text>
</comment>
<organism evidence="1 3">
    <name type="scientific">Nocardioides ginsengisegetis</name>
    <dbReference type="NCBI Taxonomy" id="661491"/>
    <lineage>
        <taxon>Bacteria</taxon>
        <taxon>Bacillati</taxon>
        <taxon>Actinomycetota</taxon>
        <taxon>Actinomycetes</taxon>
        <taxon>Propionibacteriales</taxon>
        <taxon>Nocardioidaceae</taxon>
        <taxon>Nocardioides</taxon>
    </lineage>
</organism>
<dbReference type="Proteomes" id="UP000580910">
    <property type="component" value="Unassembled WGS sequence"/>
</dbReference>
<reference evidence="1 3" key="1">
    <citation type="submission" date="2020-07" db="EMBL/GenBank/DDBJ databases">
        <title>Sequencing the genomes of 1000 actinobacteria strains.</title>
        <authorList>
            <person name="Klenk H.-P."/>
        </authorList>
    </citation>
    <scope>NUCLEOTIDE SEQUENCE [LARGE SCALE GENOMIC DNA]</scope>
    <source>
        <strain evidence="1 3">DSM 21349</strain>
    </source>
</reference>
<name>A0A7W3PBD0_9ACTN</name>
<evidence type="ECO:0000313" key="2">
    <source>
        <dbReference type="EMBL" id="MBA8806012.1"/>
    </source>
</evidence>
<keyword evidence="3" id="KW-1185">Reference proteome</keyword>